<name>A0A1H6BTG0_9ACTN</name>
<dbReference type="Gene3D" id="3.40.720.10">
    <property type="entry name" value="Alkaline Phosphatase, subunit A"/>
    <property type="match status" value="1"/>
</dbReference>
<accession>A0A1H6BTG0</accession>
<keyword evidence="3" id="KW-1185">Reference proteome</keyword>
<dbReference type="PANTHER" id="PTHR43108">
    <property type="entry name" value="N-ACETYLGLUCOSAMINE-6-SULFATASE FAMILY MEMBER"/>
    <property type="match status" value="1"/>
</dbReference>
<proteinExistence type="predicted"/>
<feature type="domain" description="N-sulphoglucosamine sulphohydrolase C-terminal" evidence="1">
    <location>
        <begin position="4"/>
        <end position="74"/>
    </location>
</feature>
<dbReference type="InterPro" id="IPR017850">
    <property type="entry name" value="Alkaline_phosphatase_core_sf"/>
</dbReference>
<dbReference type="AlphaFoldDB" id="A0A1H6BTG0"/>
<gene>
    <name evidence="2" type="ORF">SAMN05444920_103633</name>
</gene>
<evidence type="ECO:0000313" key="3">
    <source>
        <dbReference type="Proteomes" id="UP000236732"/>
    </source>
</evidence>
<dbReference type="Pfam" id="PF16347">
    <property type="entry name" value="SGSH_C"/>
    <property type="match status" value="1"/>
</dbReference>
<reference evidence="2 3" key="1">
    <citation type="submission" date="2016-10" db="EMBL/GenBank/DDBJ databases">
        <authorList>
            <person name="de Groot N.N."/>
        </authorList>
    </citation>
    <scope>NUCLEOTIDE SEQUENCE [LARGE SCALE GENOMIC DNA]</scope>
    <source>
        <strain evidence="2 3">CGMCC 4.7037</strain>
    </source>
</reference>
<dbReference type="InterPro" id="IPR032506">
    <property type="entry name" value="SGSH_C"/>
</dbReference>
<evidence type="ECO:0000259" key="1">
    <source>
        <dbReference type="Pfam" id="PF16347"/>
    </source>
</evidence>
<organism evidence="2 3">
    <name type="scientific">Nonomuraea solani</name>
    <dbReference type="NCBI Taxonomy" id="1144553"/>
    <lineage>
        <taxon>Bacteria</taxon>
        <taxon>Bacillati</taxon>
        <taxon>Actinomycetota</taxon>
        <taxon>Actinomycetes</taxon>
        <taxon>Streptosporangiales</taxon>
        <taxon>Streptosporangiaceae</taxon>
        <taxon>Nonomuraea</taxon>
    </lineage>
</organism>
<dbReference type="SUPFAM" id="SSF53649">
    <property type="entry name" value="Alkaline phosphatase-like"/>
    <property type="match status" value="1"/>
</dbReference>
<sequence length="181" mass="20007">MAPYEESTRVPLVISGPGVARGRTSAMATSIDYGPTILDLAGVPIPADVDGASLVPTFGGGVPSGWRKDFFGQYASDGVTDRDGIFQEYTEGDNKEIYLIDVPSWSSPRTERYVYIRWYDLERSMTKREYELYDLVKDPYQLHNLLATPTGRRQHADLAAQLGKRMAELSSCQGATCRTTG</sequence>
<dbReference type="RefSeq" id="WP_103956274.1">
    <property type="nucleotide sequence ID" value="NZ_FNVT01000003.1"/>
</dbReference>
<dbReference type="PANTHER" id="PTHR43108:SF8">
    <property type="entry name" value="SD21168P"/>
    <property type="match status" value="1"/>
</dbReference>
<dbReference type="EMBL" id="FNVT01000003">
    <property type="protein sequence ID" value="SEG63984.1"/>
    <property type="molecule type" value="Genomic_DNA"/>
</dbReference>
<dbReference type="Proteomes" id="UP000236732">
    <property type="component" value="Unassembled WGS sequence"/>
</dbReference>
<dbReference type="OrthoDB" id="9777306at2"/>
<protein>
    <submittedName>
        <fullName evidence="2">Sulfatase</fullName>
    </submittedName>
</protein>
<evidence type="ECO:0000313" key="2">
    <source>
        <dbReference type="EMBL" id="SEG63984.1"/>
    </source>
</evidence>